<accession>A0A2D2W2W2</accession>
<gene>
    <name evidence="1" type="ORF">St11Ph5_00020</name>
</gene>
<evidence type="ECO:0000313" key="1">
    <source>
        <dbReference type="EMBL" id="ATS92484.1"/>
    </source>
</evidence>
<reference evidence="1 2" key="1">
    <citation type="submission" date="2017-10" db="EMBL/GenBank/DDBJ databases">
        <title>St11Ph5, a novel member of G7CVirus Podoviridae family.</title>
        <authorList>
            <person name="Kulikov E.E."/>
            <person name="Golomidova A.K."/>
            <person name="Letarov A.V."/>
            <person name="Babenko V.V."/>
            <person name="Kostryukova E.S."/>
        </authorList>
    </citation>
    <scope>NUCLEOTIDE SEQUENCE [LARGE SCALE GENOMIC DNA]</scope>
</reference>
<sequence>MTYEELWSAQVRARALTRHDIYCALQNELKSRTKLGHISGLVKIPMTSLVWPYQKKSNEFNGNGLHVRIDYIGNENNIRITFWTKR</sequence>
<organism evidence="1 2">
    <name type="scientific">Escherichia phage St11Ph5</name>
    <dbReference type="NCBI Taxonomy" id="2047765"/>
    <lineage>
        <taxon>Viruses</taxon>
        <taxon>Duplodnaviria</taxon>
        <taxon>Heunggongvirae</taxon>
        <taxon>Uroviricota</taxon>
        <taxon>Caudoviricetes</taxon>
        <taxon>Schitoviridae</taxon>
        <taxon>Enquatrovirinae</taxon>
        <taxon>Gamaleyavirus</taxon>
        <taxon>Gamaleyavirus St11ph5</taxon>
    </lineage>
</organism>
<proteinExistence type="predicted"/>
<keyword evidence="2" id="KW-1185">Reference proteome</keyword>
<dbReference type="EMBL" id="MG208881">
    <property type="protein sequence ID" value="ATS92484.1"/>
    <property type="molecule type" value="Genomic_DNA"/>
</dbReference>
<protein>
    <submittedName>
        <fullName evidence="1">Uncharacterized protein</fullName>
    </submittedName>
</protein>
<dbReference type="Proteomes" id="UP000240794">
    <property type="component" value="Segment"/>
</dbReference>
<name>A0A2D2W2W2_9CAUD</name>
<evidence type="ECO:0000313" key="2">
    <source>
        <dbReference type="Proteomes" id="UP000240794"/>
    </source>
</evidence>